<dbReference type="SUPFAM" id="SSF103473">
    <property type="entry name" value="MFS general substrate transporter"/>
    <property type="match status" value="1"/>
</dbReference>
<name>A0A0G4NQZ7_VERLO</name>
<evidence type="ECO:0000256" key="4">
    <source>
        <dbReference type="ARBA" id="ARBA00023136"/>
    </source>
</evidence>
<dbReference type="PANTHER" id="PTHR10924:SF6">
    <property type="entry name" value="SOLUTE CARRIER FAMILY 49 MEMBER A3"/>
    <property type="match status" value="1"/>
</dbReference>
<dbReference type="GO" id="GO:0016020">
    <property type="term" value="C:membrane"/>
    <property type="evidence" value="ECO:0007669"/>
    <property type="project" value="UniProtKB-SubCell"/>
</dbReference>
<protein>
    <submittedName>
        <fullName evidence="6">Uncharacterized protein</fullName>
    </submittedName>
</protein>
<evidence type="ECO:0000256" key="5">
    <source>
        <dbReference type="SAM" id="Phobius"/>
    </source>
</evidence>
<gene>
    <name evidence="6" type="ORF">BN1723_016946</name>
</gene>
<keyword evidence="3 5" id="KW-1133">Transmembrane helix</keyword>
<keyword evidence="4 5" id="KW-0472">Membrane</keyword>
<accession>A0A0G4NQZ7</accession>
<dbReference type="AlphaFoldDB" id="A0A0G4NQZ7"/>
<dbReference type="EMBL" id="CVQI01037906">
    <property type="protein sequence ID" value="CRK48771.1"/>
    <property type="molecule type" value="Genomic_DNA"/>
</dbReference>
<reference evidence="7" key="1">
    <citation type="submission" date="2015-05" db="EMBL/GenBank/DDBJ databases">
        <authorList>
            <person name="Fogelqvist Johan"/>
        </authorList>
    </citation>
    <scope>NUCLEOTIDE SEQUENCE [LARGE SCALE GENOMIC DNA]</scope>
</reference>
<sequence length="208" mass="23319">MASLRTASRSLELWLLLIPFAFYVGFFNSCSSLLNQMLNPYGLSDDEAGIGGALLIVVGLVVAAITSPILDRTKAFLLSIRRNVLQCDRDVDQLALDGIPLLLCRHFARDHQDPAHGAQALHHGRRRPRAYRQLGALRRIAFEQGGHLWRRHVWPDPDRPRPALCSGGADSVLGHVVFEPWPRRRHCSHELGEPLWSRHRSARGALHG</sequence>
<dbReference type="InterPro" id="IPR049680">
    <property type="entry name" value="FLVCR1-2_SLC49-like"/>
</dbReference>
<dbReference type="Proteomes" id="UP000045706">
    <property type="component" value="Unassembled WGS sequence"/>
</dbReference>
<evidence type="ECO:0000256" key="2">
    <source>
        <dbReference type="ARBA" id="ARBA00022692"/>
    </source>
</evidence>
<dbReference type="InterPro" id="IPR036259">
    <property type="entry name" value="MFS_trans_sf"/>
</dbReference>
<evidence type="ECO:0000313" key="6">
    <source>
        <dbReference type="EMBL" id="CRK48771.1"/>
    </source>
</evidence>
<evidence type="ECO:0000256" key="1">
    <source>
        <dbReference type="ARBA" id="ARBA00004141"/>
    </source>
</evidence>
<organism evidence="6 7">
    <name type="scientific">Verticillium longisporum</name>
    <name type="common">Verticillium dahliae var. longisporum</name>
    <dbReference type="NCBI Taxonomy" id="100787"/>
    <lineage>
        <taxon>Eukaryota</taxon>
        <taxon>Fungi</taxon>
        <taxon>Dikarya</taxon>
        <taxon>Ascomycota</taxon>
        <taxon>Pezizomycotina</taxon>
        <taxon>Sordariomycetes</taxon>
        <taxon>Hypocreomycetidae</taxon>
        <taxon>Glomerellales</taxon>
        <taxon>Plectosphaerellaceae</taxon>
        <taxon>Verticillium</taxon>
    </lineage>
</organism>
<dbReference type="PANTHER" id="PTHR10924">
    <property type="entry name" value="MAJOR FACILITATOR SUPERFAMILY PROTEIN-RELATED"/>
    <property type="match status" value="1"/>
</dbReference>
<evidence type="ECO:0000313" key="7">
    <source>
        <dbReference type="Proteomes" id="UP000045706"/>
    </source>
</evidence>
<feature type="transmembrane region" description="Helical" evidence="5">
    <location>
        <begin position="49"/>
        <end position="70"/>
    </location>
</feature>
<proteinExistence type="predicted"/>
<evidence type="ECO:0000256" key="3">
    <source>
        <dbReference type="ARBA" id="ARBA00022989"/>
    </source>
</evidence>
<comment type="subcellular location">
    <subcellularLocation>
        <location evidence="1">Membrane</location>
        <topology evidence="1">Multi-pass membrane protein</topology>
    </subcellularLocation>
</comment>
<keyword evidence="2 5" id="KW-0812">Transmembrane</keyword>
<feature type="transmembrane region" description="Helical" evidence="5">
    <location>
        <begin position="12"/>
        <end position="29"/>
    </location>
</feature>